<reference evidence="1 2" key="1">
    <citation type="submission" date="2019-01" db="EMBL/GenBank/DDBJ databases">
        <title>Draft genome sequence of Dictyobacter sp. Uno17.</title>
        <authorList>
            <person name="Wang C.M."/>
            <person name="Zheng Y."/>
            <person name="Sakai Y."/>
            <person name="Abe K."/>
            <person name="Yokota A."/>
            <person name="Yabe S."/>
        </authorList>
    </citation>
    <scope>NUCLEOTIDE SEQUENCE [LARGE SCALE GENOMIC DNA]</scope>
    <source>
        <strain evidence="1 2">Uno17</strain>
    </source>
</reference>
<comment type="caution">
    <text evidence="1">The sequence shown here is derived from an EMBL/GenBank/DDBJ whole genome shotgun (WGS) entry which is preliminary data.</text>
</comment>
<dbReference type="InterPro" id="IPR009467">
    <property type="entry name" value="Glycolipid-bd_prot_put"/>
</dbReference>
<name>A0A5A5TAU5_9CHLR</name>
<gene>
    <name evidence="1" type="ORF">KDI_20410</name>
</gene>
<dbReference type="Proteomes" id="UP000322530">
    <property type="component" value="Unassembled WGS sequence"/>
</dbReference>
<keyword evidence="2" id="KW-1185">Reference proteome</keyword>
<evidence type="ECO:0000313" key="2">
    <source>
        <dbReference type="Proteomes" id="UP000322530"/>
    </source>
</evidence>
<organism evidence="1 2">
    <name type="scientific">Dictyobacter arantiisoli</name>
    <dbReference type="NCBI Taxonomy" id="2014874"/>
    <lineage>
        <taxon>Bacteria</taxon>
        <taxon>Bacillati</taxon>
        <taxon>Chloroflexota</taxon>
        <taxon>Ktedonobacteria</taxon>
        <taxon>Ktedonobacterales</taxon>
        <taxon>Dictyobacteraceae</taxon>
        <taxon>Dictyobacter</taxon>
    </lineage>
</organism>
<accession>A0A5A5TAU5</accession>
<dbReference type="SUPFAM" id="SSF159275">
    <property type="entry name" value="PA1994-like"/>
    <property type="match status" value="1"/>
</dbReference>
<dbReference type="AlphaFoldDB" id="A0A5A5TAU5"/>
<proteinExistence type="predicted"/>
<sequence>MWVPWIGTGIEHLRLQQIDKGIYIDSVVVGSKHKQPFRVWYKIYCDSEWRVQTCLLHRYGPRSRELKFQVDSQGHWVDADNISLSALEGCIDVDISATPFTNTLPIRRLSLLPGQSTDILVTYISIPELEIVPVKKRYTCLETSDNGSLYHYENLTRGFATELHVDAQGLVLDYPEVWKRSWNEFF</sequence>
<evidence type="ECO:0000313" key="1">
    <source>
        <dbReference type="EMBL" id="GCF08477.1"/>
    </source>
</evidence>
<protein>
    <submittedName>
        <fullName evidence="1">Uncharacterized protein</fullName>
    </submittedName>
</protein>
<dbReference type="EMBL" id="BIXY01000024">
    <property type="protein sequence ID" value="GCF08477.1"/>
    <property type="molecule type" value="Genomic_DNA"/>
</dbReference>
<dbReference type="Pfam" id="PF06475">
    <property type="entry name" value="Glycolipid_bind"/>
    <property type="match status" value="1"/>
</dbReference>